<gene>
    <name evidence="1" type="ORF">HY544_04730</name>
</gene>
<dbReference type="EMBL" id="JACQPB010000041">
    <property type="protein sequence ID" value="MBI4210783.1"/>
    <property type="molecule type" value="Genomic_DNA"/>
</dbReference>
<name>A0A8T3YKM4_9ARCH</name>
<accession>A0A8T3YKM4</accession>
<protein>
    <recommendedName>
        <fullName evidence="3">Winged helix-turn-helix transcriptional regulator</fullName>
    </recommendedName>
</protein>
<dbReference type="AlphaFoldDB" id="A0A8T3YKM4"/>
<organism evidence="1 2">
    <name type="scientific">Candidatus Iainarchaeum sp</name>
    <dbReference type="NCBI Taxonomy" id="3101447"/>
    <lineage>
        <taxon>Archaea</taxon>
        <taxon>Candidatus Iainarchaeota</taxon>
        <taxon>Candidatus Iainarchaeia</taxon>
        <taxon>Candidatus Iainarchaeales</taxon>
        <taxon>Candidatus Iainarchaeaceae</taxon>
        <taxon>Candidatus Iainarchaeum</taxon>
    </lineage>
</organism>
<reference evidence="1" key="1">
    <citation type="submission" date="2020-07" db="EMBL/GenBank/DDBJ databases">
        <title>Huge and variable diversity of episymbiotic CPR bacteria and DPANN archaea in groundwater ecosystems.</title>
        <authorList>
            <person name="He C.Y."/>
            <person name="Keren R."/>
            <person name="Whittaker M."/>
            <person name="Farag I.F."/>
            <person name="Doudna J."/>
            <person name="Cate J.H.D."/>
            <person name="Banfield J.F."/>
        </authorList>
    </citation>
    <scope>NUCLEOTIDE SEQUENCE</scope>
    <source>
        <strain evidence="1">NC_groundwater_1296_Ag_S-0.2um_52_80</strain>
    </source>
</reference>
<evidence type="ECO:0008006" key="3">
    <source>
        <dbReference type="Google" id="ProtNLM"/>
    </source>
</evidence>
<sequence>MAEDRSMFVEFFGDYPMIRVLDFLMENSVFDYSKKDISRNADVSWNTLGTFWANIEETGVVVYTRKVGKAGMYKINTASPIVKQLMELDKKLVKNSLENVGREKQKIKAMAMLCCITHGFVEPVGSLCAIQSSWL</sequence>
<proteinExistence type="predicted"/>
<evidence type="ECO:0000313" key="1">
    <source>
        <dbReference type="EMBL" id="MBI4210783.1"/>
    </source>
</evidence>
<comment type="caution">
    <text evidence="1">The sequence shown here is derived from an EMBL/GenBank/DDBJ whole genome shotgun (WGS) entry which is preliminary data.</text>
</comment>
<evidence type="ECO:0000313" key="2">
    <source>
        <dbReference type="Proteomes" id="UP000732298"/>
    </source>
</evidence>
<dbReference type="Proteomes" id="UP000732298">
    <property type="component" value="Unassembled WGS sequence"/>
</dbReference>